<name>A0ABY0N620_9PSED</name>
<dbReference type="PROSITE" id="PS51257">
    <property type="entry name" value="PROKAR_LIPOPROTEIN"/>
    <property type="match status" value="1"/>
</dbReference>
<keyword evidence="2" id="KW-1185">Reference proteome</keyword>
<dbReference type="Proteomes" id="UP000182858">
    <property type="component" value="Chromosome I"/>
</dbReference>
<evidence type="ECO:0000313" key="1">
    <source>
        <dbReference type="EMBL" id="SDF01840.1"/>
    </source>
</evidence>
<sequence>MSTKFFAKYLVIAAVLLCIILLVLLGGCSAGV</sequence>
<evidence type="ECO:0000313" key="2">
    <source>
        <dbReference type="Proteomes" id="UP000182858"/>
    </source>
</evidence>
<gene>
    <name evidence="1" type="ORF">SAMN05216591_1717</name>
</gene>
<proteinExistence type="predicted"/>
<reference evidence="1 2" key="1">
    <citation type="submission" date="2016-10" db="EMBL/GenBank/DDBJ databases">
        <authorList>
            <person name="Varghese N."/>
            <person name="Submissions S."/>
        </authorList>
    </citation>
    <scope>NUCLEOTIDE SEQUENCE [LARGE SCALE GENOMIC DNA]</scope>
    <source>
        <strain evidence="1 2">DSM 17835</strain>
    </source>
</reference>
<organism evidence="1 2">
    <name type="scientific">Pseudomonas extremaustralis</name>
    <dbReference type="NCBI Taxonomy" id="359110"/>
    <lineage>
        <taxon>Bacteria</taxon>
        <taxon>Pseudomonadati</taxon>
        <taxon>Pseudomonadota</taxon>
        <taxon>Gammaproteobacteria</taxon>
        <taxon>Pseudomonadales</taxon>
        <taxon>Pseudomonadaceae</taxon>
        <taxon>Pseudomonas</taxon>
    </lineage>
</organism>
<dbReference type="EMBL" id="LT629689">
    <property type="protein sequence ID" value="SDF01840.1"/>
    <property type="molecule type" value="Genomic_DNA"/>
</dbReference>
<accession>A0ABY0N620</accession>
<protein>
    <submittedName>
        <fullName evidence="1">Membrane fusion protein, multidrug efflux system</fullName>
    </submittedName>
</protein>